<dbReference type="Proteomes" id="UP000443090">
    <property type="component" value="Unassembled WGS sequence"/>
</dbReference>
<accession>A0A8H8RGW4</accession>
<gene>
    <name evidence="2" type="ORF">LOCC1_G007983</name>
</gene>
<organism evidence="2 3">
    <name type="scientific">Lachnellula occidentalis</name>
    <dbReference type="NCBI Taxonomy" id="215460"/>
    <lineage>
        <taxon>Eukaryota</taxon>
        <taxon>Fungi</taxon>
        <taxon>Dikarya</taxon>
        <taxon>Ascomycota</taxon>
        <taxon>Pezizomycotina</taxon>
        <taxon>Leotiomycetes</taxon>
        <taxon>Helotiales</taxon>
        <taxon>Lachnaceae</taxon>
        <taxon>Lachnellula</taxon>
    </lineage>
</organism>
<comment type="caution">
    <text evidence="2">The sequence shown here is derived from an EMBL/GenBank/DDBJ whole genome shotgun (WGS) entry which is preliminary data.</text>
</comment>
<reference evidence="2 3" key="1">
    <citation type="submission" date="2018-05" db="EMBL/GenBank/DDBJ databases">
        <title>Genome sequencing and assembly of the regulated plant pathogen Lachnellula willkommii and related sister species for the development of diagnostic species identification markers.</title>
        <authorList>
            <person name="Giroux E."/>
            <person name="Bilodeau G."/>
        </authorList>
    </citation>
    <scope>NUCLEOTIDE SEQUENCE [LARGE SCALE GENOMIC DNA]</scope>
    <source>
        <strain evidence="2 3">CBS 160.35</strain>
    </source>
</reference>
<evidence type="ECO:0000313" key="3">
    <source>
        <dbReference type="Proteomes" id="UP000443090"/>
    </source>
</evidence>
<evidence type="ECO:0008006" key="4">
    <source>
        <dbReference type="Google" id="ProtNLM"/>
    </source>
</evidence>
<keyword evidence="3" id="KW-1185">Reference proteome</keyword>
<feature type="chain" id="PRO_5034068023" description="Cytochrome P450 monooxygenase" evidence="1">
    <location>
        <begin position="19"/>
        <end position="191"/>
    </location>
</feature>
<protein>
    <recommendedName>
        <fullName evidence="4">Cytochrome P450 monooxygenase</fullName>
    </recommendedName>
</protein>
<proteinExistence type="predicted"/>
<evidence type="ECO:0000313" key="2">
    <source>
        <dbReference type="EMBL" id="TVY35191.1"/>
    </source>
</evidence>
<name>A0A8H8RGW4_9HELO</name>
<sequence>MGFPLWFALLLLPATYLAWLLRRLTTNYAIARRVGVPVVVIPVDPESPLWMLTSDYLGPFIDRVLSWMPFGSGSFTRYAHRGWDVHDRAKSFLELGDAFILVTTGKNWFYVCNAETLTEMLKRRKEFERPLEIMAVLDVFGPNLSTACRGQRLAKTSQSYSAPFWRTKYGSCLNRMHPPGTRNARILERML</sequence>
<feature type="signal peptide" evidence="1">
    <location>
        <begin position="1"/>
        <end position="18"/>
    </location>
</feature>
<dbReference type="OrthoDB" id="1470350at2759"/>
<keyword evidence="1" id="KW-0732">Signal</keyword>
<dbReference type="EMBL" id="QGMI01001016">
    <property type="protein sequence ID" value="TVY35191.1"/>
    <property type="molecule type" value="Genomic_DNA"/>
</dbReference>
<evidence type="ECO:0000256" key="1">
    <source>
        <dbReference type="SAM" id="SignalP"/>
    </source>
</evidence>
<dbReference type="AlphaFoldDB" id="A0A8H8RGW4"/>